<feature type="compositionally biased region" description="Basic and acidic residues" evidence="2">
    <location>
        <begin position="127"/>
        <end position="156"/>
    </location>
</feature>
<keyword evidence="1" id="KW-0863">Zinc-finger</keyword>
<dbReference type="GO" id="GO:0006623">
    <property type="term" value="P:protein targeting to vacuole"/>
    <property type="evidence" value="ECO:0007669"/>
    <property type="project" value="InterPro"/>
</dbReference>
<feature type="compositionally biased region" description="Basic and acidic residues" evidence="2">
    <location>
        <begin position="73"/>
        <end position="84"/>
    </location>
</feature>
<dbReference type="GO" id="GO:0005770">
    <property type="term" value="C:late endosome"/>
    <property type="evidence" value="ECO:0007669"/>
    <property type="project" value="TreeGrafter"/>
</dbReference>
<dbReference type="Gene3D" id="2.130.10.10">
    <property type="entry name" value="YVTN repeat-like/Quinoprotein amine dehydrogenase"/>
    <property type="match status" value="1"/>
</dbReference>
<evidence type="ECO:0000256" key="2">
    <source>
        <dbReference type="SAM" id="MobiDB-lite"/>
    </source>
</evidence>
<keyword evidence="1" id="KW-0862">Zinc</keyword>
<proteinExistence type="predicted"/>
<feature type="compositionally biased region" description="Low complexity" evidence="2">
    <location>
        <begin position="110"/>
        <end position="126"/>
    </location>
</feature>
<name>A0A0S4JKA9_BODSA</name>
<dbReference type="GO" id="GO:0034058">
    <property type="term" value="P:endosomal vesicle fusion"/>
    <property type="evidence" value="ECO:0007669"/>
    <property type="project" value="TreeGrafter"/>
</dbReference>
<reference evidence="5" key="1">
    <citation type="submission" date="2015-09" db="EMBL/GenBank/DDBJ databases">
        <authorList>
            <consortium name="Pathogen Informatics"/>
        </authorList>
    </citation>
    <scope>NUCLEOTIDE SEQUENCE [LARGE SCALE GENOMIC DNA]</scope>
    <source>
        <strain evidence="5">Lake Konstanz</strain>
    </source>
</reference>
<feature type="compositionally biased region" description="Low complexity" evidence="2">
    <location>
        <begin position="20"/>
        <end position="34"/>
    </location>
</feature>
<feature type="compositionally biased region" description="Low complexity" evidence="2">
    <location>
        <begin position="257"/>
        <end position="289"/>
    </location>
</feature>
<dbReference type="Pfam" id="PF23410">
    <property type="entry name" value="Beta-prop_VPS8"/>
    <property type="match status" value="1"/>
</dbReference>
<gene>
    <name evidence="4" type="ORF">BSAL_20890</name>
</gene>
<dbReference type="SUPFAM" id="SSF50978">
    <property type="entry name" value="WD40 repeat-like"/>
    <property type="match status" value="2"/>
</dbReference>
<dbReference type="GO" id="GO:0008270">
    <property type="term" value="F:zinc ion binding"/>
    <property type="evidence" value="ECO:0007669"/>
    <property type="project" value="UniProtKB-KW"/>
</dbReference>
<dbReference type="InterPro" id="IPR036322">
    <property type="entry name" value="WD40_repeat_dom_sf"/>
</dbReference>
<feature type="region of interest" description="Disordered" evidence="2">
    <location>
        <begin position="1744"/>
        <end position="1770"/>
    </location>
</feature>
<dbReference type="PROSITE" id="PS50089">
    <property type="entry name" value="ZF_RING_2"/>
    <property type="match status" value="1"/>
</dbReference>
<organism evidence="4 5">
    <name type="scientific">Bodo saltans</name>
    <name type="common">Flagellated protozoan</name>
    <dbReference type="NCBI Taxonomy" id="75058"/>
    <lineage>
        <taxon>Eukaryota</taxon>
        <taxon>Discoba</taxon>
        <taxon>Euglenozoa</taxon>
        <taxon>Kinetoplastea</taxon>
        <taxon>Metakinetoplastina</taxon>
        <taxon>Eubodonida</taxon>
        <taxon>Bodonidae</taxon>
        <taxon>Bodo</taxon>
    </lineage>
</organism>
<feature type="compositionally biased region" description="Low complexity" evidence="2">
    <location>
        <begin position="85"/>
        <end position="98"/>
    </location>
</feature>
<dbReference type="OrthoDB" id="289913at2759"/>
<feature type="region of interest" description="Disordered" evidence="2">
    <location>
        <begin position="1869"/>
        <end position="1900"/>
    </location>
</feature>
<feature type="compositionally biased region" description="Basic and acidic residues" evidence="2">
    <location>
        <begin position="99"/>
        <end position="109"/>
    </location>
</feature>
<dbReference type="InterPro" id="IPR001841">
    <property type="entry name" value="Znf_RING"/>
</dbReference>
<keyword evidence="1" id="KW-0479">Metal-binding</keyword>
<dbReference type="Proteomes" id="UP000051952">
    <property type="component" value="Unassembled WGS sequence"/>
</dbReference>
<evidence type="ECO:0000313" key="5">
    <source>
        <dbReference type="Proteomes" id="UP000051952"/>
    </source>
</evidence>
<dbReference type="GO" id="GO:0030897">
    <property type="term" value="C:HOPS complex"/>
    <property type="evidence" value="ECO:0007669"/>
    <property type="project" value="TreeGrafter"/>
</dbReference>
<dbReference type="PANTHER" id="PTHR12616:SF8">
    <property type="entry name" value="VACUOLAR PROTEIN SORTING-ASSOCIATED PROTEIN 8 HOMOLOG"/>
    <property type="match status" value="1"/>
</dbReference>
<dbReference type="EMBL" id="CYKH01001734">
    <property type="protein sequence ID" value="CUG89406.1"/>
    <property type="molecule type" value="Genomic_DNA"/>
</dbReference>
<evidence type="ECO:0000313" key="4">
    <source>
        <dbReference type="EMBL" id="CUG89406.1"/>
    </source>
</evidence>
<accession>A0A0S4JKA9</accession>
<sequence>MDSDDELDQLVASALNGSKPAATVASSSSGAPPVADEDSDDELLAQILAGKGVQPSAAQANRAAAAVKDAADRAAREAADKATTDRAAVAKQAAVTAREAADRAMKEAASRAAAAKEAVAKATAAKEAAERTAKDAADRAAAERTATADRAAKDAANKAANDAADRAAADKAAKDAADRAAADKAAKDAADRAAADKAAKDAADRAAADRAAKEAADRVAKDTADRAAAGDAAKRAIVELDESSDDEELLQRVLKGAPSTNSAAPNTASPPARGPAAATPPRTPSPGTTDPKLLRDESDLFGTTTTSSLFMDAFLKKHTKTPTAAEQEHEMYAMEDEEEVLQAILGALSDVGDVASGSPNSTADASAYQDVDAILDHAERVATSTTAGKHGSSSVLHTHESHGLRDELQRARASAGLPISIDTYYRPEASGTLPVVAVGTSLGVVLLMNHKHTICGVCGSIANQGSSESKGSAVSLRFNITGDMVVCGYERGQIVLWDVNTLQAIRTLTDEFESPVTRICTSNVDKNRFIALDGEGVLKTFLVSRVIGKAVLRSSTLSFDDLDSPFRDAALTCILPPPRTAGVNDNGRSDKGGVLEPMHLAAAVSGEHVVVFNGESGDALYHSRAAATSMGSSSNSLVQWVVSGDRKLVVVSWGAVVDVLQVVSLDEGSSTELACVTTATIRASRPLLSAAPLDGACLFFLDQEDRAHVFDAIAAKFVENIRLISFDTVSYSSRRSGLCYHGAVTQNRHGLVTLLGKQKVLHCNVLSWDVRLDALITTKRFDEAFELARDFSLDVAVATVGLSDDAATRKRSVQDHIVQLITAKLSDSVKRRATPQEFRVTVRAIVSFCASIECMETVFFGPILAFLTQLQLRDVVLLDLEWALRTGAIHTLPDALITDMAELFLHPVRLAEVNDPTSTFAAAPAKERLELLLMCIEGGYDILTELATREGLPRLTCTILSFRRHLYTQALDYAVKNNANDVAVEFLAATLAGDTLIPGKPLQVSFQRHAKQQLLVHLIKQPKQILAPLLRWDVDAMLRALGNALADNSFASPWSVAAASGVVSTPTTPQSATTSSPSSSGAPAVSKALLMEGYYQCLVDDSLAPTRPWEAERREWPPYKTYVDFLCRVGSELTRGTVAESAMLTAASVGERILFACIYLFHKSATSAPTTSASSAAGAAANTVAIAAGAALRQELQASLIHLISSSSGILKGVNLSLLENELLSKNLGRTLAFFRAFVRFDFIGAIDCFLNHDLQREDATLATSVFPFILECMESFQRRGEGKHVESLRLAVKRRLQLLVEVDPTSLAQFVFDHLPGDHSEVLSALRGSAETFLRYLKELIGKGGSSVDTDPFIQNNYIELLSIYEPDAVYPYLHARDASITYDLQAALEAVRSHRVVDATIFLLEKTVMIDEAMDILMESVTHHLNVLRTALIRELVTSQDFHGMEAFKRPEPSLNVNDFTMTNTQSMEVISVVQLPTEEMDAVQRMVNVGVDLCTRHHSRGSSQAARNWFRLLDRFTKPKRILFDRQVADRSLRITVDVQPADGFDDNEIEMADKLLTRQNARQHQHQVILQQPLSFVGCLFVEKMQDIYTSFTSHILTHMITVLDLAVVVGKIVDDNERERFGPFKPIIVNILESLSFELEVNRLCKLCTDGDTLKLGRDLFKLRSHGLKPASDSCGVCRVQLSEVVEELDTVRFFACGHGYHEHCASGLHECLVCATRQYQSQEEVFVAEQEALLQQQAAKKTKKGGSGGAKNAAPASPPTEQHKDINMIVRRLKLTRNKLDGGRNYCEMLQTYLNQPAETATTSSNTATSRRKTLLLAPTPPPPVSIGQIRVGKVKTTDVVGSGSGLSEEEITQLFGEAAVELMGGGHGGDNDEGGLTHGNASAGDDDEDFDLDAALALAEED</sequence>
<evidence type="ECO:0000259" key="3">
    <source>
        <dbReference type="PROSITE" id="PS50089"/>
    </source>
</evidence>
<dbReference type="VEuPathDB" id="TriTrypDB:BSAL_20890"/>
<dbReference type="InterPro" id="IPR045111">
    <property type="entry name" value="Vps41/Vps8"/>
</dbReference>
<dbReference type="PANTHER" id="PTHR12616">
    <property type="entry name" value="VACUOLAR PROTEIN SORTING VPS41"/>
    <property type="match status" value="1"/>
</dbReference>
<feature type="compositionally biased region" description="Basic and acidic residues" evidence="2">
    <location>
        <begin position="163"/>
        <end position="225"/>
    </location>
</feature>
<feature type="region of interest" description="Disordered" evidence="2">
    <location>
        <begin position="73"/>
        <end position="295"/>
    </location>
</feature>
<dbReference type="OMA" id="YMPEPLI"/>
<evidence type="ECO:0000256" key="1">
    <source>
        <dbReference type="PROSITE-ProRule" id="PRU00175"/>
    </source>
</evidence>
<protein>
    <recommendedName>
        <fullName evidence="3">RING-type domain-containing protein</fullName>
    </recommendedName>
</protein>
<keyword evidence="5" id="KW-1185">Reference proteome</keyword>
<feature type="compositionally biased region" description="Acidic residues" evidence="2">
    <location>
        <begin position="239"/>
        <end position="248"/>
    </location>
</feature>
<dbReference type="InterPro" id="IPR015943">
    <property type="entry name" value="WD40/YVTN_repeat-like_dom_sf"/>
</dbReference>
<feature type="region of interest" description="Disordered" evidence="2">
    <location>
        <begin position="16"/>
        <end position="41"/>
    </location>
</feature>
<feature type="domain" description="RING-type" evidence="3">
    <location>
        <begin position="1680"/>
        <end position="1720"/>
    </location>
</feature>